<dbReference type="CDD" id="cd04235">
    <property type="entry name" value="AAK_CK"/>
    <property type="match status" value="1"/>
</dbReference>
<keyword evidence="9" id="KW-1185">Reference proteome</keyword>
<dbReference type="Proteomes" id="UP001596447">
    <property type="component" value="Unassembled WGS sequence"/>
</dbReference>
<dbReference type="Gene3D" id="3.40.1160.10">
    <property type="entry name" value="Acetylglutamate kinase-like"/>
    <property type="match status" value="1"/>
</dbReference>
<dbReference type="GO" id="GO:0008804">
    <property type="term" value="F:carbamate kinase activity"/>
    <property type="evidence" value="ECO:0007669"/>
    <property type="project" value="UniProtKB-UniRule"/>
</dbReference>
<reference evidence="8 9" key="1">
    <citation type="journal article" date="2019" name="Int. J. Syst. Evol. Microbiol.">
        <title>The Global Catalogue of Microorganisms (GCM) 10K type strain sequencing project: providing services to taxonomists for standard genome sequencing and annotation.</title>
        <authorList>
            <consortium name="The Broad Institute Genomics Platform"/>
            <consortium name="The Broad Institute Genome Sequencing Center for Infectious Disease"/>
            <person name="Wu L."/>
            <person name="Ma J."/>
        </authorList>
    </citation>
    <scope>NUCLEOTIDE SEQUENCE [LARGE SCALE GENOMIC DNA]</scope>
    <source>
        <strain evidence="8 9">XZGYJ-43</strain>
    </source>
</reference>
<dbReference type="AlphaFoldDB" id="A0ABD5Z487"/>
<dbReference type="Pfam" id="PF00696">
    <property type="entry name" value="AA_kinase"/>
    <property type="match status" value="1"/>
</dbReference>
<evidence type="ECO:0000256" key="4">
    <source>
        <dbReference type="ARBA" id="ARBA00022777"/>
    </source>
</evidence>
<evidence type="ECO:0000256" key="2">
    <source>
        <dbReference type="ARBA" id="ARBA00020752"/>
    </source>
</evidence>
<keyword evidence="4 6" id="KW-0418">Kinase</keyword>
<comment type="caution">
    <text evidence="8">The sequence shown here is derived from an EMBL/GenBank/DDBJ whole genome shotgun (WGS) entry which is preliminary data.</text>
</comment>
<evidence type="ECO:0000259" key="7">
    <source>
        <dbReference type="Pfam" id="PF00696"/>
    </source>
</evidence>
<comment type="similarity">
    <text evidence="1 6">Belongs to the carbamate kinase family.</text>
</comment>
<dbReference type="PRINTS" id="PR01469">
    <property type="entry name" value="CARBMTKINASE"/>
</dbReference>
<dbReference type="GO" id="GO:0006520">
    <property type="term" value="P:amino acid metabolic process"/>
    <property type="evidence" value="ECO:0007669"/>
    <property type="project" value="UniProtKB-UniRule"/>
</dbReference>
<evidence type="ECO:0000256" key="1">
    <source>
        <dbReference type="ARBA" id="ARBA00011066"/>
    </source>
</evidence>
<protein>
    <recommendedName>
        <fullName evidence="2 5">Carbamate kinase</fullName>
    </recommendedName>
</protein>
<dbReference type="PIRSF" id="PIRSF000723">
    <property type="entry name" value="Carbamate_kin"/>
    <property type="match status" value="1"/>
</dbReference>
<keyword evidence="3 6" id="KW-0808">Transferase</keyword>
<accession>A0ABD5Z487</accession>
<dbReference type="SUPFAM" id="SSF53633">
    <property type="entry name" value="Carbamate kinase-like"/>
    <property type="match status" value="1"/>
</dbReference>
<dbReference type="InterPro" id="IPR036393">
    <property type="entry name" value="AceGlu_kinase-like_sf"/>
</dbReference>
<evidence type="ECO:0000256" key="3">
    <source>
        <dbReference type="ARBA" id="ARBA00022679"/>
    </source>
</evidence>
<evidence type="ECO:0000256" key="6">
    <source>
        <dbReference type="PIRNR" id="PIRNR000723"/>
    </source>
</evidence>
<evidence type="ECO:0000313" key="9">
    <source>
        <dbReference type="Proteomes" id="UP001596447"/>
    </source>
</evidence>
<dbReference type="PANTHER" id="PTHR30409:SF1">
    <property type="entry name" value="CARBAMATE KINASE-RELATED"/>
    <property type="match status" value="1"/>
</dbReference>
<dbReference type="FunFam" id="3.40.1160.10:FF:000007">
    <property type="entry name" value="Carbamate kinase"/>
    <property type="match status" value="1"/>
</dbReference>
<dbReference type="PANTHER" id="PTHR30409">
    <property type="entry name" value="CARBAMATE KINASE"/>
    <property type="match status" value="1"/>
</dbReference>
<sequence>MRTVVALGGNALLPPDGETADDQWRRVRETADRLAALRERGRSLVCTHGNGPQVGNRLLEQEHTDTPDFSLDVLGAETQAQIGYQLQQALDDATDVTANAVTVVTQTRVDPDDPRMDEPSKPVGPRYTAEEAATKPFATTEVETESGETAYRRVVPSPKPIEILEADHIAALVHEDTTVVCGGGGGVPVVEENGELRGVEAVVDKDYTSRLVAERTDADDLLFLTDVDYAYRNFGEPDEEPIEEATPDELRDLLDAGEFGEGSMRPKIETCIEFVEGTGAHAIITTPENVERALDGETGTHVHRG</sequence>
<name>A0ABD5Z487_9EURY</name>
<dbReference type="RefSeq" id="WP_279529731.1">
    <property type="nucleotide sequence ID" value="NZ_CP122312.1"/>
</dbReference>
<organism evidence="8 9">
    <name type="scientific">Halospeciosus flavus</name>
    <dbReference type="NCBI Taxonomy" id="3032283"/>
    <lineage>
        <taxon>Archaea</taxon>
        <taxon>Methanobacteriati</taxon>
        <taxon>Methanobacteriota</taxon>
        <taxon>Stenosarchaea group</taxon>
        <taxon>Halobacteria</taxon>
        <taxon>Halobacteriales</taxon>
        <taxon>Halobacteriaceae</taxon>
        <taxon>Halospeciosus</taxon>
    </lineage>
</organism>
<proteinExistence type="inferred from homology"/>
<dbReference type="NCBIfam" id="TIGR00746">
    <property type="entry name" value="arcC"/>
    <property type="match status" value="1"/>
</dbReference>
<gene>
    <name evidence="8" type="primary">arcC</name>
    <name evidence="8" type="ORF">ACFQJ9_10390</name>
</gene>
<dbReference type="InterPro" id="IPR003964">
    <property type="entry name" value="Carb_kinase"/>
</dbReference>
<evidence type="ECO:0000313" key="8">
    <source>
        <dbReference type="EMBL" id="MFC7199808.1"/>
    </source>
</evidence>
<feature type="domain" description="Aspartate/glutamate/uridylate kinase" evidence="7">
    <location>
        <begin position="1"/>
        <end position="285"/>
    </location>
</feature>
<dbReference type="EMBL" id="JBHTAR010000011">
    <property type="protein sequence ID" value="MFC7199808.1"/>
    <property type="molecule type" value="Genomic_DNA"/>
</dbReference>
<evidence type="ECO:0000256" key="5">
    <source>
        <dbReference type="NCBIfam" id="TIGR00746"/>
    </source>
</evidence>
<dbReference type="InterPro" id="IPR001048">
    <property type="entry name" value="Asp/Glu/Uridylate_kinase"/>
</dbReference>